<evidence type="ECO:0000313" key="11">
    <source>
        <dbReference type="Ensembl" id="ENSMMDP00005033599.1"/>
    </source>
</evidence>
<dbReference type="GO" id="GO:0004930">
    <property type="term" value="F:G protein-coupled receptor activity"/>
    <property type="evidence" value="ECO:0007669"/>
    <property type="project" value="UniProtKB-KW"/>
</dbReference>
<evidence type="ECO:0000259" key="10">
    <source>
        <dbReference type="PROSITE" id="PS50262"/>
    </source>
</evidence>
<comment type="subcellular location">
    <subcellularLocation>
        <location evidence="1">Cell membrane</location>
        <topology evidence="1">Multi-pass membrane protein</topology>
    </subcellularLocation>
</comment>
<feature type="transmembrane region" description="Helical" evidence="9">
    <location>
        <begin position="103"/>
        <end position="122"/>
    </location>
</feature>
<feature type="transmembrane region" description="Helical" evidence="9">
    <location>
        <begin position="272"/>
        <end position="296"/>
    </location>
</feature>
<evidence type="ECO:0000256" key="2">
    <source>
        <dbReference type="ARBA" id="ARBA00022475"/>
    </source>
</evidence>
<dbReference type="Ensembl" id="ENSMMDT00005034341.1">
    <property type="protein sequence ID" value="ENSMMDP00005033599.1"/>
    <property type="gene ID" value="ENSMMDG00005015803.1"/>
</dbReference>
<sequence length="382" mass="42394">MVKEQTELLTIVGDNTSALLLQSTAAKVCILCILLPIPIFAILGNLFIMAAVVRIQKLRTSTNAFVVSLAMADFLVAVLVMPFSLVRSVDPWHFGRPFCQAHFVLDVSLCTSSIFNLSCVALDRNIAVCNPLCYPVQMSPRRVAILLLLCWILPLLISSLCVSFGMDSQSPPAELYSPIQQENQTCLAAFHVPYALASSTLCFFIPVGFMLFAYGKIFLAAQRQARWIHAMEHQAGQLQMSHSPMRADLRRQAQACVESCSLKKERKTAKTLGLIMGVFLFCWLPFLSVNVAHPLWGYSNSPVVLEAFMWLGCANSSLNPFLYASFKKSYRHAFVAILDCGGLGRKLRAWLESSHRCYRGDRVKECTFGCHGNCCSPCTSPE</sequence>
<feature type="domain" description="G-protein coupled receptors family 1 profile" evidence="10">
    <location>
        <begin position="44"/>
        <end position="323"/>
    </location>
</feature>
<evidence type="ECO:0000256" key="3">
    <source>
        <dbReference type="ARBA" id="ARBA00022692"/>
    </source>
</evidence>
<protein>
    <recommendedName>
        <fullName evidence="10">G-protein coupled receptors family 1 profile domain-containing protein</fullName>
    </recommendedName>
</protein>
<dbReference type="GeneTree" id="ENSGT00950000182934"/>
<dbReference type="SUPFAM" id="SSF81321">
    <property type="entry name" value="Family A G protein-coupled receptor-like"/>
    <property type="match status" value="1"/>
</dbReference>
<reference evidence="11" key="3">
    <citation type="submission" date="2025-09" db="UniProtKB">
        <authorList>
            <consortium name="Ensembl"/>
        </authorList>
    </citation>
    <scope>IDENTIFICATION</scope>
</reference>
<feature type="transmembrane region" description="Helical" evidence="9">
    <location>
        <begin position="25"/>
        <end position="52"/>
    </location>
</feature>
<evidence type="ECO:0000256" key="4">
    <source>
        <dbReference type="ARBA" id="ARBA00022989"/>
    </source>
</evidence>
<dbReference type="PROSITE" id="PS50262">
    <property type="entry name" value="G_PROTEIN_RECEP_F1_2"/>
    <property type="match status" value="1"/>
</dbReference>
<dbReference type="Proteomes" id="UP000472263">
    <property type="component" value="Chromosome 10"/>
</dbReference>
<feature type="transmembrane region" description="Helical" evidence="9">
    <location>
        <begin position="64"/>
        <end position="83"/>
    </location>
</feature>
<evidence type="ECO:0000313" key="12">
    <source>
        <dbReference type="Proteomes" id="UP000472263"/>
    </source>
</evidence>
<dbReference type="Gene3D" id="1.20.1070.10">
    <property type="entry name" value="Rhodopsin 7-helix transmembrane proteins"/>
    <property type="match status" value="1"/>
</dbReference>
<evidence type="ECO:0000256" key="5">
    <source>
        <dbReference type="ARBA" id="ARBA00023040"/>
    </source>
</evidence>
<keyword evidence="3 9" id="KW-0812">Transmembrane</keyword>
<accession>A0A667ZC94</accession>
<keyword evidence="7" id="KW-0675">Receptor</keyword>
<feature type="transmembrane region" description="Helical" evidence="9">
    <location>
        <begin position="194"/>
        <end position="214"/>
    </location>
</feature>
<dbReference type="PRINTS" id="PR00237">
    <property type="entry name" value="GPCRRHODOPSN"/>
</dbReference>
<dbReference type="InterPro" id="IPR017452">
    <property type="entry name" value="GPCR_Rhodpsn_7TM"/>
</dbReference>
<keyword evidence="2" id="KW-1003">Cell membrane</keyword>
<dbReference type="PANTHER" id="PTHR24248">
    <property type="entry name" value="ADRENERGIC RECEPTOR-RELATED G-PROTEIN COUPLED RECEPTOR"/>
    <property type="match status" value="1"/>
</dbReference>
<reference evidence="11" key="1">
    <citation type="submission" date="2019-06" db="EMBL/GenBank/DDBJ databases">
        <authorList>
            <consortium name="Wellcome Sanger Institute Data Sharing"/>
        </authorList>
    </citation>
    <scope>NUCLEOTIDE SEQUENCE [LARGE SCALE GENOMIC DNA]</scope>
</reference>
<dbReference type="GO" id="GO:0043410">
    <property type="term" value="P:positive regulation of MAPK cascade"/>
    <property type="evidence" value="ECO:0007669"/>
    <property type="project" value="TreeGrafter"/>
</dbReference>
<dbReference type="GO" id="GO:0005886">
    <property type="term" value="C:plasma membrane"/>
    <property type="evidence" value="ECO:0007669"/>
    <property type="project" value="UniProtKB-SubCell"/>
</dbReference>
<proteinExistence type="predicted"/>
<keyword evidence="8" id="KW-0807">Transducer</keyword>
<dbReference type="GO" id="GO:0071880">
    <property type="term" value="P:adenylate cyclase-activating adrenergic receptor signaling pathway"/>
    <property type="evidence" value="ECO:0007669"/>
    <property type="project" value="TreeGrafter"/>
</dbReference>
<dbReference type="InParanoid" id="A0A667ZC94"/>
<keyword evidence="5" id="KW-0297">G-protein coupled receptor</keyword>
<evidence type="ECO:0000256" key="8">
    <source>
        <dbReference type="ARBA" id="ARBA00023224"/>
    </source>
</evidence>
<evidence type="ECO:0000256" key="6">
    <source>
        <dbReference type="ARBA" id="ARBA00023136"/>
    </source>
</evidence>
<dbReference type="SMART" id="SM01381">
    <property type="entry name" value="7TM_GPCR_Srsx"/>
    <property type="match status" value="1"/>
</dbReference>
<dbReference type="AlphaFoldDB" id="A0A667ZC94"/>
<dbReference type="InterPro" id="IPR000276">
    <property type="entry name" value="GPCR_Rhodpsn"/>
</dbReference>
<feature type="transmembrane region" description="Helical" evidence="9">
    <location>
        <begin position="143"/>
        <end position="166"/>
    </location>
</feature>
<keyword evidence="6 9" id="KW-0472">Membrane</keyword>
<reference evidence="11" key="2">
    <citation type="submission" date="2025-08" db="UniProtKB">
        <authorList>
            <consortium name="Ensembl"/>
        </authorList>
    </citation>
    <scope>IDENTIFICATION</scope>
</reference>
<dbReference type="Pfam" id="PF00001">
    <property type="entry name" value="7tm_1"/>
    <property type="match status" value="1"/>
</dbReference>
<keyword evidence="12" id="KW-1185">Reference proteome</keyword>
<evidence type="ECO:0000256" key="7">
    <source>
        <dbReference type="ARBA" id="ARBA00023170"/>
    </source>
</evidence>
<feature type="transmembrane region" description="Helical" evidence="9">
    <location>
        <begin position="308"/>
        <end position="326"/>
    </location>
</feature>
<evidence type="ECO:0000256" key="9">
    <source>
        <dbReference type="SAM" id="Phobius"/>
    </source>
</evidence>
<evidence type="ECO:0000256" key="1">
    <source>
        <dbReference type="ARBA" id="ARBA00004651"/>
    </source>
</evidence>
<keyword evidence="4 9" id="KW-1133">Transmembrane helix</keyword>
<name>A0A667ZC94_9TELE</name>
<organism evidence="11 12">
    <name type="scientific">Myripristis murdjan</name>
    <name type="common">pinecone soldierfish</name>
    <dbReference type="NCBI Taxonomy" id="586833"/>
    <lineage>
        <taxon>Eukaryota</taxon>
        <taxon>Metazoa</taxon>
        <taxon>Chordata</taxon>
        <taxon>Craniata</taxon>
        <taxon>Vertebrata</taxon>
        <taxon>Euteleostomi</taxon>
        <taxon>Actinopterygii</taxon>
        <taxon>Neopterygii</taxon>
        <taxon>Teleostei</taxon>
        <taxon>Neoteleostei</taxon>
        <taxon>Acanthomorphata</taxon>
        <taxon>Holocentriformes</taxon>
        <taxon>Holocentridae</taxon>
        <taxon>Myripristis</taxon>
    </lineage>
</organism>
<dbReference type="PANTHER" id="PTHR24248:SF66">
    <property type="entry name" value="OCTOPAMINE RECEPTOR BETA-3R"/>
    <property type="match status" value="1"/>
</dbReference>